<keyword evidence="4" id="KW-1185">Reference proteome</keyword>
<organism evidence="3 4">
    <name type="scientific">Seiridium cardinale</name>
    <dbReference type="NCBI Taxonomy" id="138064"/>
    <lineage>
        <taxon>Eukaryota</taxon>
        <taxon>Fungi</taxon>
        <taxon>Dikarya</taxon>
        <taxon>Ascomycota</taxon>
        <taxon>Pezizomycotina</taxon>
        <taxon>Sordariomycetes</taxon>
        <taxon>Xylariomycetidae</taxon>
        <taxon>Amphisphaeriales</taxon>
        <taxon>Sporocadaceae</taxon>
        <taxon>Seiridium</taxon>
    </lineage>
</organism>
<feature type="compositionally biased region" description="Polar residues" evidence="1">
    <location>
        <begin position="21"/>
        <end position="30"/>
    </location>
</feature>
<feature type="transmembrane region" description="Helical" evidence="2">
    <location>
        <begin position="157"/>
        <end position="179"/>
    </location>
</feature>
<gene>
    <name evidence="3" type="ORF">SCAR479_08392</name>
</gene>
<feature type="transmembrane region" description="Helical" evidence="2">
    <location>
        <begin position="102"/>
        <end position="122"/>
    </location>
</feature>
<feature type="transmembrane region" description="Helical" evidence="2">
    <location>
        <begin position="673"/>
        <end position="694"/>
    </location>
</feature>
<sequence>MAPTITPKFIVSSLDGVTNMEAQGNFTTNPHSRENPPASEPECMSNAAAAKTPTLVDSSGQTIMQSNGFINVATVTSGPSTSSDVAEDKLTPSVSLGFLSQLILVVGTVVNLAVLGFLVFLWCAGGPASTGGEHAPMVWRKIMLGEWLTRTITLLTVILRVILALQATLCTSMSAALILERRRVLLSRSVQYSIIRGSDSGPWTLLWLVLKEGSHASAKYVEVYLILLLGILVAGAQFSSTILLSDLKTTSLVDFPSSGSLKMDLANNTIALSLYQWQSQDISLASFGETPTGYHASPNENGVSDTGVKRRALLPFGKPENRTALRAYEGDAFVFSSRVTCMAPAIRGRIDNVFDVVGNHFNNIVGQIQYNETLDAANLTATTRICNAMMCLPTSFNCTVATPYYNTPGLSACIPEGIPFGKTFPSYWNFADGSLGPESTAILVFATNANTEYWSAVGNASQPLLQSQRTEEWTSWELGSGIFVNVSLCFMGHDSILSTVSLKQDWNLDLPIAETTSDLSKIERDTTGLRRLLGADPMIQAVNDRGIFTIEDIRDPPDHVFGINSSEQIPLTQYTSNMLELALLYSTTGKGNWSAVLCDACYGDASEAPSVRYTVVFESIMTNTGRAAVALQSLYTMYTQSIYYYLALFLDGPSGVTMVNIKPELTPRNYHGLIAVSVMIMMALCAVTTITFLYKSHSRYSHIDEVWQTVAQVACQETRDILTKSSRLKDKDVCDMLKSADHFVRLQYSEHTDRVELVRCAPISANLEK</sequence>
<keyword evidence="2" id="KW-1133">Transmembrane helix</keyword>
<reference evidence="3 4" key="1">
    <citation type="submission" date="2024-02" db="EMBL/GenBank/DDBJ databases">
        <title>First draft genome assembly of two strains of Seiridium cardinale.</title>
        <authorList>
            <person name="Emiliani G."/>
            <person name="Scali E."/>
        </authorList>
    </citation>
    <scope>NUCLEOTIDE SEQUENCE [LARGE SCALE GENOMIC DNA]</scope>
    <source>
        <strain evidence="3 4">BM-138-000479</strain>
    </source>
</reference>
<accession>A0ABR2XLZ2</accession>
<comment type="caution">
    <text evidence="3">The sequence shown here is derived from an EMBL/GenBank/DDBJ whole genome shotgun (WGS) entry which is preliminary data.</text>
</comment>
<evidence type="ECO:0000256" key="2">
    <source>
        <dbReference type="SAM" id="Phobius"/>
    </source>
</evidence>
<feature type="region of interest" description="Disordered" evidence="1">
    <location>
        <begin position="21"/>
        <end position="44"/>
    </location>
</feature>
<feature type="transmembrane region" description="Helical" evidence="2">
    <location>
        <begin position="223"/>
        <end position="244"/>
    </location>
</feature>
<name>A0ABR2XLZ2_9PEZI</name>
<evidence type="ECO:0000256" key="1">
    <source>
        <dbReference type="SAM" id="MobiDB-lite"/>
    </source>
</evidence>
<proteinExistence type="predicted"/>
<keyword evidence="2" id="KW-0472">Membrane</keyword>
<dbReference type="Proteomes" id="UP001465668">
    <property type="component" value="Unassembled WGS sequence"/>
</dbReference>
<keyword evidence="2" id="KW-0812">Transmembrane</keyword>
<dbReference type="EMBL" id="JARVKM010000038">
    <property type="protein sequence ID" value="KAK9774837.1"/>
    <property type="molecule type" value="Genomic_DNA"/>
</dbReference>
<protein>
    <submittedName>
        <fullName evidence="3">Uncharacterized protein</fullName>
    </submittedName>
</protein>
<evidence type="ECO:0000313" key="3">
    <source>
        <dbReference type="EMBL" id="KAK9774837.1"/>
    </source>
</evidence>
<evidence type="ECO:0000313" key="4">
    <source>
        <dbReference type="Proteomes" id="UP001465668"/>
    </source>
</evidence>